<gene>
    <name evidence="1" type="ORF">O6H91_06G062900</name>
</gene>
<reference evidence="2" key="1">
    <citation type="journal article" date="2024" name="Proc. Natl. Acad. Sci. U.S.A.">
        <title>Extraordinary preservation of gene collinearity over three hundred million years revealed in homosporous lycophytes.</title>
        <authorList>
            <person name="Li C."/>
            <person name="Wickell D."/>
            <person name="Kuo L.Y."/>
            <person name="Chen X."/>
            <person name="Nie B."/>
            <person name="Liao X."/>
            <person name="Peng D."/>
            <person name="Ji J."/>
            <person name="Jenkins J."/>
            <person name="Williams M."/>
            <person name="Shu S."/>
            <person name="Plott C."/>
            <person name="Barry K."/>
            <person name="Rajasekar S."/>
            <person name="Grimwood J."/>
            <person name="Han X."/>
            <person name="Sun S."/>
            <person name="Hou Z."/>
            <person name="He W."/>
            <person name="Dai G."/>
            <person name="Sun C."/>
            <person name="Schmutz J."/>
            <person name="Leebens-Mack J.H."/>
            <person name="Li F.W."/>
            <person name="Wang L."/>
        </authorList>
    </citation>
    <scope>NUCLEOTIDE SEQUENCE [LARGE SCALE GENOMIC DNA]</scope>
    <source>
        <strain evidence="2">cv. PW_Plant_1</strain>
    </source>
</reference>
<evidence type="ECO:0000313" key="1">
    <source>
        <dbReference type="EMBL" id="KAJ7552649.1"/>
    </source>
</evidence>
<protein>
    <submittedName>
        <fullName evidence="1">Uncharacterized protein</fullName>
    </submittedName>
</protein>
<dbReference type="Proteomes" id="UP001162992">
    <property type="component" value="Chromosome 6"/>
</dbReference>
<dbReference type="EMBL" id="CM055097">
    <property type="protein sequence ID" value="KAJ7552649.1"/>
    <property type="molecule type" value="Genomic_DNA"/>
</dbReference>
<comment type="caution">
    <text evidence="1">The sequence shown here is derived from an EMBL/GenBank/DDBJ whole genome shotgun (WGS) entry which is preliminary data.</text>
</comment>
<proteinExistence type="predicted"/>
<accession>A0ACC2DEG9</accession>
<organism evidence="1 2">
    <name type="scientific">Diphasiastrum complanatum</name>
    <name type="common">Issler's clubmoss</name>
    <name type="synonym">Lycopodium complanatum</name>
    <dbReference type="NCBI Taxonomy" id="34168"/>
    <lineage>
        <taxon>Eukaryota</taxon>
        <taxon>Viridiplantae</taxon>
        <taxon>Streptophyta</taxon>
        <taxon>Embryophyta</taxon>
        <taxon>Tracheophyta</taxon>
        <taxon>Lycopodiopsida</taxon>
        <taxon>Lycopodiales</taxon>
        <taxon>Lycopodiaceae</taxon>
        <taxon>Lycopodioideae</taxon>
        <taxon>Diphasiastrum</taxon>
    </lineage>
</organism>
<keyword evidence="2" id="KW-1185">Reference proteome</keyword>
<evidence type="ECO:0000313" key="2">
    <source>
        <dbReference type="Proteomes" id="UP001162992"/>
    </source>
</evidence>
<sequence length="728" mass="81533">MSILFTIPALLMNAGHNQMKMNTLHSKSSMKARHNHNNGVWYQFRRKLSVANVRCQVSSSSENAARYRLCRCRHKFMEVRQQQRVRAGFQSAKAECYLFFRRICNESTQGLQQQCQIVLFPKKSVQARRALQKESIGRVLSAVKEKSYVLQTGSLIESKEANGKRILAIVGGLCGNRIGMTEDQVNALREGQAGLSEVVQKQLETYVTAVKAAMSMPFGSKPTETSWQLPDYFSEQTKALKEFALSACTNDREQQLIACEVLDALGLPKSSTAAVDVLIGMGVFPFHVNLDLLKSGLRVEFSDEILAAADALRSKAFSDADMKKRVNLTNLKVYCIDPEDAEEIDDGLSATQLSDGCIKLWIHVSDPTSWITPESCLEKEARRRGTSIYLPTQTLPMFPMELVTSCLSFRQGVECVALSIIVFLKEDGSIAESTIECSTIRPTYKLSYHQASELIFMKLEEENELSLLGHAATLRRQWRKSQGAMELSSYPPKVMVTNAESLDPSINIEVADPTNPAVELVSEMMILCGEAVSMFGYQNSLVLPYRGQLPTNLRSQSECPKPHHTGRDIALHQITGPVDVNLRRPLAHSFLGLAGYVQFTSPIRRYNDFLAHYQVKAALLGGKPLFTHSYMAAAIGWANKMMKEAKELETVANRYWILEYLRRQPRDKLFIAYILCFKKDREALVLLKEIGFEAAMIVYSKAAVGSEIKVTVKEAQPRKGVLILVEVL</sequence>
<name>A0ACC2DEG9_DIPCM</name>